<evidence type="ECO:0000256" key="1">
    <source>
        <dbReference type="SAM" id="Phobius"/>
    </source>
</evidence>
<dbReference type="EMBL" id="KT164644">
    <property type="protein sequence ID" value="ALO64628.1"/>
    <property type="molecule type" value="Genomic_DNA"/>
</dbReference>
<feature type="transmembrane region" description="Helical" evidence="1">
    <location>
        <begin position="49"/>
        <end position="71"/>
    </location>
</feature>
<reference evidence="2" key="1">
    <citation type="submission" date="2015-06" db="EMBL/GenBank/DDBJ databases">
        <title>High-throughput detection of wild bee species with mitogenome skimming and resequencing (mt-S/R).</title>
        <authorList>
            <person name="Tang M."/>
            <person name="Hardman C."/>
            <person name="Ji Y."/>
            <person name="Meng G."/>
            <person name="Liu S."/>
            <person name="Tan M."/>
            <person name="Yang S."/>
            <person name="Yang C."/>
            <person name="Moss E."/>
            <person name="Nevard T."/>
            <person name="Potts S.G."/>
            <person name="Zhou X."/>
            <person name="Yu D.W."/>
        </authorList>
    </citation>
    <scope>NUCLEOTIDE SEQUENCE</scope>
</reference>
<dbReference type="Gene3D" id="1.10.287.3510">
    <property type="match status" value="1"/>
</dbReference>
<accession>A0A0S2LT52</accession>
<keyword evidence="1" id="KW-0812">Transmembrane</keyword>
<organism evidence="2">
    <name type="scientific">Bombus sylvestris</name>
    <name type="common">Four-coloured cuckoo-bee</name>
    <name type="synonym">Psithyrus sylvestris</name>
    <dbReference type="NCBI Taxonomy" id="30201"/>
    <lineage>
        <taxon>Eukaryota</taxon>
        <taxon>Metazoa</taxon>
        <taxon>Ecdysozoa</taxon>
        <taxon>Arthropoda</taxon>
        <taxon>Hexapoda</taxon>
        <taxon>Insecta</taxon>
        <taxon>Pterygota</taxon>
        <taxon>Neoptera</taxon>
        <taxon>Endopterygota</taxon>
        <taxon>Hymenoptera</taxon>
        <taxon>Apocrita</taxon>
        <taxon>Aculeata</taxon>
        <taxon>Apoidea</taxon>
        <taxon>Anthophila</taxon>
        <taxon>Apidae</taxon>
        <taxon>Bombus</taxon>
        <taxon>Psithyrus</taxon>
    </lineage>
</organism>
<protein>
    <submittedName>
        <fullName evidence="2">NADH dehydrogenase subunit 4L</fullName>
    </submittedName>
</protein>
<name>A0A0S2LT52_BOMSL</name>
<proteinExistence type="predicted"/>
<dbReference type="AlphaFoldDB" id="A0A0S2LT52"/>
<sequence>MTNFLIMNLIFFMLYIMMNYYINFLNFLISIEYLILMILYYMIEINLNNWIFLIYLIYSVCESVLGLSLMVSMNFEYGHQKIYIMNLY</sequence>
<dbReference type="OrthoDB" id="6597368at2759"/>
<keyword evidence="2" id="KW-0496">Mitochondrion</keyword>
<geneLocation type="mitochondrion" evidence="2"/>
<feature type="transmembrane region" description="Helical" evidence="1">
    <location>
        <begin position="20"/>
        <end position="43"/>
    </location>
</feature>
<keyword evidence="1" id="KW-1133">Transmembrane helix</keyword>
<gene>
    <name evidence="2" type="primary">ND4L</name>
</gene>
<evidence type="ECO:0000313" key="2">
    <source>
        <dbReference type="EMBL" id="ALO64628.1"/>
    </source>
</evidence>
<keyword evidence="1" id="KW-0472">Membrane</keyword>